<dbReference type="InParanoid" id="A0A0H2RPH7"/>
<organism evidence="2 3">
    <name type="scientific">Schizopora paradoxa</name>
    <dbReference type="NCBI Taxonomy" id="27342"/>
    <lineage>
        <taxon>Eukaryota</taxon>
        <taxon>Fungi</taxon>
        <taxon>Dikarya</taxon>
        <taxon>Basidiomycota</taxon>
        <taxon>Agaricomycotina</taxon>
        <taxon>Agaricomycetes</taxon>
        <taxon>Hymenochaetales</taxon>
        <taxon>Schizoporaceae</taxon>
        <taxon>Schizopora</taxon>
    </lineage>
</organism>
<evidence type="ECO:0000259" key="1">
    <source>
        <dbReference type="Pfam" id="PF12937"/>
    </source>
</evidence>
<dbReference type="Pfam" id="PF12937">
    <property type="entry name" value="F-box-like"/>
    <property type="match status" value="1"/>
</dbReference>
<dbReference type="EMBL" id="KQ086186">
    <property type="protein sequence ID" value="KLO06716.1"/>
    <property type="molecule type" value="Genomic_DNA"/>
</dbReference>
<keyword evidence="3" id="KW-1185">Reference proteome</keyword>
<dbReference type="Proteomes" id="UP000053477">
    <property type="component" value="Unassembled WGS sequence"/>
</dbReference>
<dbReference type="OrthoDB" id="3027018at2759"/>
<proteinExistence type="predicted"/>
<dbReference type="AlphaFoldDB" id="A0A0H2RPH7"/>
<reference evidence="2 3" key="1">
    <citation type="submission" date="2015-04" db="EMBL/GenBank/DDBJ databases">
        <title>Complete genome sequence of Schizopora paradoxa KUC8140, a cosmopolitan wood degrader in East Asia.</title>
        <authorList>
            <consortium name="DOE Joint Genome Institute"/>
            <person name="Min B."/>
            <person name="Park H."/>
            <person name="Jang Y."/>
            <person name="Kim J.-J."/>
            <person name="Kim K.H."/>
            <person name="Pangilinan J."/>
            <person name="Lipzen A."/>
            <person name="Riley R."/>
            <person name="Grigoriev I.V."/>
            <person name="Spatafora J.W."/>
            <person name="Choi I.-G."/>
        </authorList>
    </citation>
    <scope>NUCLEOTIDE SEQUENCE [LARGE SCALE GENOMIC DNA]</scope>
    <source>
        <strain evidence="2 3">KUC8140</strain>
    </source>
</reference>
<dbReference type="InterPro" id="IPR001810">
    <property type="entry name" value="F-box_dom"/>
</dbReference>
<gene>
    <name evidence="2" type="ORF">SCHPADRAFT_895219</name>
</gene>
<feature type="domain" description="F-box" evidence="1">
    <location>
        <begin position="94"/>
        <end position="145"/>
    </location>
</feature>
<dbReference type="InterPro" id="IPR036047">
    <property type="entry name" value="F-box-like_dom_sf"/>
</dbReference>
<dbReference type="SUPFAM" id="SSF81383">
    <property type="entry name" value="F-box domain"/>
    <property type="match status" value="1"/>
</dbReference>
<dbReference type="CDD" id="cd09917">
    <property type="entry name" value="F-box_SF"/>
    <property type="match status" value="1"/>
</dbReference>
<accession>A0A0H2RPH7</accession>
<evidence type="ECO:0000313" key="2">
    <source>
        <dbReference type="EMBL" id="KLO06716.1"/>
    </source>
</evidence>
<name>A0A0H2RPH7_9AGAM</name>
<protein>
    <recommendedName>
        <fullName evidence="1">F-box domain-containing protein</fullName>
    </recommendedName>
</protein>
<dbReference type="Gene3D" id="1.20.1280.50">
    <property type="match status" value="1"/>
</dbReference>
<evidence type="ECO:0000313" key="3">
    <source>
        <dbReference type="Proteomes" id="UP000053477"/>
    </source>
</evidence>
<sequence>MEALERMASKGLHGKPLGKDGETFGFELDSWCRLRTNWSRSDLPPQETSQLFQDANNLDKMIYILKRLKSSATRLRQSVALNSKPMISNLSKGIASLPNEVLMLIFGFMAPAGDRLSRKQAIWLSHVSKRFRSIALGTRSVWTTLDGCASKDELNTFLSRSGKGSDLHLIFYMWAYEPEPAPWTRAFVHWCLPLAPRWASLLVIYEDGEIDHYDGSLFCIFETILANLREYPRLQVMRIQQDCSTTSTNFEPWELAIEKYGKRKQILGLQRIECAEYIPTPDPLYDSAKSFSASISWSDFLRSFRELGSLLPSLQALTVLDLTIGTSSRVAEFGGIEIGCPSVSSLTLHFPSFVFPGAIKDGLLRTFMASFKLPRLTEYSLSIELQLQNGKYKPDLETLFQDLMHSIYPDPSTHPNLATLNIKLSHTKGKTWWEPELFFIPLPRIPYITALTVQTFTPSIKFEGPDRGFEENCALRELRLLECNQFNMMGLVRLVMSLKEVNAWGTIVAFKMESCGQLLGYENAAVIVGEEKLSFS</sequence>